<name>A0A2U0UP03_9BACT</name>
<dbReference type="InterPro" id="IPR046111">
    <property type="entry name" value="DUF6048"/>
</dbReference>
<sequence length="238" mass="26885">MTCLPNISISILRNIVFSLLLLATAQQASAQDVRKDALEKLRRKQLNDSIPFFRGFQIKADMVGLIQKMVSDYGQYEVGLRVNLKDKYFPVLELGIGSANHTNIITETSYKTSAPYGKIGADFNILKNKHDIYRMYVGARYAYTSFKFDIDHTDIPDPVWGGFTPFSHHDISASYQWVEALASVSAKIWGPLHLGWSARYKLRVRHNDGELGNVWYVPGYGIKGTSRLSGTFDVILEL</sequence>
<evidence type="ECO:0008006" key="4">
    <source>
        <dbReference type="Google" id="ProtNLM"/>
    </source>
</evidence>
<evidence type="ECO:0000313" key="2">
    <source>
        <dbReference type="EMBL" id="PVX59364.1"/>
    </source>
</evidence>
<gene>
    <name evidence="2" type="ORF">C7379_101135</name>
</gene>
<proteinExistence type="predicted"/>
<dbReference type="Proteomes" id="UP000245870">
    <property type="component" value="Unassembled WGS sequence"/>
</dbReference>
<keyword evidence="1" id="KW-0732">Signal</keyword>
<protein>
    <recommendedName>
        <fullName evidence="4">Outer membrane protein with beta-barrel domain</fullName>
    </recommendedName>
</protein>
<feature type="signal peptide" evidence="1">
    <location>
        <begin position="1"/>
        <end position="30"/>
    </location>
</feature>
<reference evidence="2 3" key="1">
    <citation type="submission" date="2018-05" db="EMBL/GenBank/DDBJ databases">
        <title>Genomic Encyclopedia of Type Strains, Phase IV (KMG-IV): sequencing the most valuable type-strain genomes for metagenomic binning, comparative biology and taxonomic classification.</title>
        <authorList>
            <person name="Goeker M."/>
        </authorList>
    </citation>
    <scope>NUCLEOTIDE SEQUENCE [LARGE SCALE GENOMIC DNA]</scope>
    <source>
        <strain evidence="2 3">DSM 100333</strain>
    </source>
</reference>
<organism evidence="2 3">
    <name type="scientific">Hallella colorans</name>
    <dbReference type="NCBI Taxonomy" id="1703337"/>
    <lineage>
        <taxon>Bacteria</taxon>
        <taxon>Pseudomonadati</taxon>
        <taxon>Bacteroidota</taxon>
        <taxon>Bacteroidia</taxon>
        <taxon>Bacteroidales</taxon>
        <taxon>Prevotellaceae</taxon>
        <taxon>Hallella</taxon>
    </lineage>
</organism>
<dbReference type="RefSeq" id="WP_116615527.1">
    <property type="nucleotide sequence ID" value="NZ_CALDWB010000022.1"/>
</dbReference>
<evidence type="ECO:0000256" key="1">
    <source>
        <dbReference type="SAM" id="SignalP"/>
    </source>
</evidence>
<accession>A0A2U0UP03</accession>
<evidence type="ECO:0000313" key="3">
    <source>
        <dbReference type="Proteomes" id="UP000245870"/>
    </source>
</evidence>
<keyword evidence="3" id="KW-1185">Reference proteome</keyword>
<comment type="caution">
    <text evidence="2">The sequence shown here is derived from an EMBL/GenBank/DDBJ whole genome shotgun (WGS) entry which is preliminary data.</text>
</comment>
<dbReference type="OrthoDB" id="1082206at2"/>
<dbReference type="EMBL" id="QENY01000001">
    <property type="protein sequence ID" value="PVX59364.1"/>
    <property type="molecule type" value="Genomic_DNA"/>
</dbReference>
<dbReference type="AlphaFoldDB" id="A0A2U0UP03"/>
<feature type="chain" id="PRO_5015668961" description="Outer membrane protein with beta-barrel domain" evidence="1">
    <location>
        <begin position="31"/>
        <end position="238"/>
    </location>
</feature>
<dbReference type="Pfam" id="PF19515">
    <property type="entry name" value="DUF6048"/>
    <property type="match status" value="1"/>
</dbReference>